<gene>
    <name evidence="1" type="ORF">C7382_11913</name>
</gene>
<reference evidence="1 2" key="1">
    <citation type="submission" date="2018-04" db="EMBL/GenBank/DDBJ databases">
        <title>Genomic Encyclopedia of Type Strains, Phase IV (KMG-IV): sequencing the most valuable type-strain genomes for metagenomic binning, comparative biology and taxonomic classification.</title>
        <authorList>
            <person name="Goeker M."/>
        </authorList>
    </citation>
    <scope>NUCLEOTIDE SEQUENCE [LARGE SCALE GENOMIC DNA]</scope>
    <source>
        <strain evidence="1 2">DSM 28520</strain>
    </source>
</reference>
<protein>
    <submittedName>
        <fullName evidence="1">Uncharacterized protein</fullName>
    </submittedName>
</protein>
<comment type="caution">
    <text evidence="1">The sequence shown here is derived from an EMBL/GenBank/DDBJ whole genome shotgun (WGS) entry which is preliminary data.</text>
</comment>
<proteinExistence type="predicted"/>
<accession>A0A2U1F4B9</accession>
<dbReference type="EMBL" id="QEKY01000019">
    <property type="protein sequence ID" value="PVZ07017.1"/>
    <property type="molecule type" value="Genomic_DNA"/>
</dbReference>
<evidence type="ECO:0000313" key="1">
    <source>
        <dbReference type="EMBL" id="PVZ07017.1"/>
    </source>
</evidence>
<sequence length="51" mass="5589">MKAMMNNEPIGKIGGDSSALLLFPLSERCSIGAIAIRTAKHYHLSIMNRMV</sequence>
<name>A0A2U1F4B9_9PORP</name>
<dbReference type="AlphaFoldDB" id="A0A2U1F4B9"/>
<keyword evidence="2" id="KW-1185">Reference proteome</keyword>
<organism evidence="1 2">
    <name type="scientific">Porphyromonas loveana</name>
    <dbReference type="NCBI Taxonomy" id="1884669"/>
    <lineage>
        <taxon>Bacteria</taxon>
        <taxon>Pseudomonadati</taxon>
        <taxon>Bacteroidota</taxon>
        <taxon>Bacteroidia</taxon>
        <taxon>Bacteroidales</taxon>
        <taxon>Porphyromonadaceae</taxon>
        <taxon>Porphyromonas</taxon>
    </lineage>
</organism>
<evidence type="ECO:0000313" key="2">
    <source>
        <dbReference type="Proteomes" id="UP000245462"/>
    </source>
</evidence>
<dbReference type="Proteomes" id="UP000245462">
    <property type="component" value="Unassembled WGS sequence"/>
</dbReference>